<gene>
    <name evidence="2" type="ORF">EYZ11_012256</name>
</gene>
<evidence type="ECO:0000313" key="3">
    <source>
        <dbReference type="Proteomes" id="UP000308092"/>
    </source>
</evidence>
<accession>A0A4S3J0Q2</accession>
<sequence>MKKCMIYRNDPERSLDARSESSSCNTGSLLRVGV</sequence>
<reference evidence="2 3" key="1">
    <citation type="submission" date="2019-03" db="EMBL/GenBank/DDBJ databases">
        <title>The genome sequence of a newly discovered highly antifungal drug resistant Aspergillus species, Aspergillus tanneri NIH 1004.</title>
        <authorList>
            <person name="Mounaud S."/>
            <person name="Singh I."/>
            <person name="Joardar V."/>
            <person name="Pakala S."/>
            <person name="Pakala S."/>
            <person name="Venepally P."/>
            <person name="Hoover J."/>
            <person name="Nierman W."/>
            <person name="Chung J."/>
            <person name="Losada L."/>
        </authorList>
    </citation>
    <scope>NUCLEOTIDE SEQUENCE [LARGE SCALE GENOMIC DNA]</scope>
    <source>
        <strain evidence="2 3">NIH1004</strain>
    </source>
</reference>
<feature type="region of interest" description="Disordered" evidence="1">
    <location>
        <begin position="15"/>
        <end position="34"/>
    </location>
</feature>
<keyword evidence="3" id="KW-1185">Reference proteome</keyword>
<protein>
    <submittedName>
        <fullName evidence="2">Uncharacterized protein</fullName>
    </submittedName>
</protein>
<evidence type="ECO:0000256" key="1">
    <source>
        <dbReference type="SAM" id="MobiDB-lite"/>
    </source>
</evidence>
<evidence type="ECO:0000313" key="2">
    <source>
        <dbReference type="EMBL" id="THC88293.1"/>
    </source>
</evidence>
<dbReference type="Proteomes" id="UP000308092">
    <property type="component" value="Unassembled WGS sequence"/>
</dbReference>
<proteinExistence type="predicted"/>
<organism evidence="2 3">
    <name type="scientific">Aspergillus tanneri</name>
    <dbReference type="NCBI Taxonomy" id="1220188"/>
    <lineage>
        <taxon>Eukaryota</taxon>
        <taxon>Fungi</taxon>
        <taxon>Dikarya</taxon>
        <taxon>Ascomycota</taxon>
        <taxon>Pezizomycotina</taxon>
        <taxon>Eurotiomycetes</taxon>
        <taxon>Eurotiomycetidae</taxon>
        <taxon>Eurotiales</taxon>
        <taxon>Aspergillaceae</taxon>
        <taxon>Aspergillus</taxon>
        <taxon>Aspergillus subgen. Circumdati</taxon>
    </lineage>
</organism>
<dbReference type="AlphaFoldDB" id="A0A4S3J0Q2"/>
<dbReference type="VEuPathDB" id="FungiDB:EYZ11_012256"/>
<comment type="caution">
    <text evidence="2">The sequence shown here is derived from an EMBL/GenBank/DDBJ whole genome shotgun (WGS) entry which is preliminary data.</text>
</comment>
<dbReference type="EMBL" id="SOSA01000884">
    <property type="protein sequence ID" value="THC88293.1"/>
    <property type="molecule type" value="Genomic_DNA"/>
</dbReference>
<name>A0A4S3J0Q2_9EURO</name>